<keyword evidence="2" id="KW-0560">Oxidoreductase</keyword>
<dbReference type="PANTHER" id="PTHR36503">
    <property type="entry name" value="BLR2520 PROTEIN"/>
    <property type="match status" value="1"/>
</dbReference>
<reference evidence="2 3" key="1">
    <citation type="submission" date="2018-03" db="EMBL/GenBank/DDBJ databases">
        <title>Genomic Encyclopedia of Archaeal and Bacterial Type Strains, Phase II (KMG-II): from individual species to whole genera.</title>
        <authorList>
            <person name="Goeker M."/>
        </authorList>
    </citation>
    <scope>NUCLEOTIDE SEQUENCE [LARGE SCALE GENOMIC DNA]</scope>
    <source>
        <strain evidence="2 3">DSM 44889</strain>
    </source>
</reference>
<sequence length="132" mass="14215">MVTLSFTSLVVPDPVRSSAFYEDVFGLAEVTELTSAWFRGLHLGGIVLGFSHPHAYELLGLAEPPPGTDAVRTFLTFEAASEAEVDALTRRATDRGAVLAAGPGRTYYGAWQSVLLDPDGHAFRINHLRLGS</sequence>
<dbReference type="Pfam" id="PF00903">
    <property type="entry name" value="Glyoxalase"/>
    <property type="match status" value="1"/>
</dbReference>
<evidence type="ECO:0000313" key="2">
    <source>
        <dbReference type="EMBL" id="PWJ54182.1"/>
    </source>
</evidence>
<dbReference type="GO" id="GO:0016829">
    <property type="term" value="F:lyase activity"/>
    <property type="evidence" value="ECO:0007669"/>
    <property type="project" value="UniProtKB-KW"/>
</dbReference>
<proteinExistence type="predicted"/>
<dbReference type="GO" id="GO:0051213">
    <property type="term" value="F:dioxygenase activity"/>
    <property type="evidence" value="ECO:0007669"/>
    <property type="project" value="UniProtKB-KW"/>
</dbReference>
<dbReference type="InterPro" id="IPR029068">
    <property type="entry name" value="Glyas_Bleomycin-R_OHBP_Dase"/>
</dbReference>
<dbReference type="RefSeq" id="WP_170131385.1">
    <property type="nucleotide sequence ID" value="NZ_QGDQ01000008.1"/>
</dbReference>
<comment type="caution">
    <text evidence="2">The sequence shown here is derived from an EMBL/GenBank/DDBJ whole genome shotgun (WGS) entry which is preliminary data.</text>
</comment>
<accession>A0A316A9K6</accession>
<protein>
    <submittedName>
        <fullName evidence="2">Catechol 2,3-dioxygenase-like lactoylglutathione lyase family enzyme</fullName>
    </submittedName>
</protein>
<feature type="domain" description="VOC" evidence="1">
    <location>
        <begin position="3"/>
        <end position="128"/>
    </location>
</feature>
<dbReference type="PANTHER" id="PTHR36503:SF1">
    <property type="entry name" value="BLR2520 PROTEIN"/>
    <property type="match status" value="1"/>
</dbReference>
<name>A0A316A9K6_9ACTN</name>
<organism evidence="2 3">
    <name type="scientific">Quadrisphaera granulorum</name>
    <dbReference type="NCBI Taxonomy" id="317664"/>
    <lineage>
        <taxon>Bacteria</taxon>
        <taxon>Bacillati</taxon>
        <taxon>Actinomycetota</taxon>
        <taxon>Actinomycetes</taxon>
        <taxon>Kineosporiales</taxon>
        <taxon>Kineosporiaceae</taxon>
        <taxon>Quadrisphaera</taxon>
    </lineage>
</organism>
<dbReference type="InterPro" id="IPR037523">
    <property type="entry name" value="VOC_core"/>
</dbReference>
<evidence type="ECO:0000313" key="3">
    <source>
        <dbReference type="Proteomes" id="UP000245469"/>
    </source>
</evidence>
<dbReference type="Gene3D" id="3.10.180.10">
    <property type="entry name" value="2,3-Dihydroxybiphenyl 1,2-Dioxygenase, domain 1"/>
    <property type="match status" value="1"/>
</dbReference>
<dbReference type="PROSITE" id="PS51819">
    <property type="entry name" value="VOC"/>
    <property type="match status" value="1"/>
</dbReference>
<keyword evidence="2" id="KW-0223">Dioxygenase</keyword>
<keyword evidence="2" id="KW-0456">Lyase</keyword>
<evidence type="ECO:0000259" key="1">
    <source>
        <dbReference type="PROSITE" id="PS51819"/>
    </source>
</evidence>
<gene>
    <name evidence="2" type="ORF">BXY45_10889</name>
</gene>
<dbReference type="SUPFAM" id="SSF54593">
    <property type="entry name" value="Glyoxalase/Bleomycin resistance protein/Dihydroxybiphenyl dioxygenase"/>
    <property type="match status" value="1"/>
</dbReference>
<dbReference type="InterPro" id="IPR004360">
    <property type="entry name" value="Glyas_Fos-R_dOase_dom"/>
</dbReference>
<dbReference type="Proteomes" id="UP000245469">
    <property type="component" value="Unassembled WGS sequence"/>
</dbReference>
<dbReference type="AlphaFoldDB" id="A0A316A9K6"/>
<keyword evidence="3" id="KW-1185">Reference proteome</keyword>
<dbReference type="EMBL" id="QGDQ01000008">
    <property type="protein sequence ID" value="PWJ54182.1"/>
    <property type="molecule type" value="Genomic_DNA"/>
</dbReference>